<feature type="region of interest" description="Disordered" evidence="1">
    <location>
        <begin position="1"/>
        <end position="29"/>
    </location>
</feature>
<reference evidence="2" key="1">
    <citation type="submission" date="2018-05" db="EMBL/GenBank/DDBJ databases">
        <authorList>
            <person name="Lanie J.A."/>
            <person name="Ng W.-L."/>
            <person name="Kazmierczak K.M."/>
            <person name="Andrzejewski T.M."/>
            <person name="Davidsen T.M."/>
            <person name="Wayne K.J."/>
            <person name="Tettelin H."/>
            <person name="Glass J.I."/>
            <person name="Rusch D."/>
            <person name="Podicherti R."/>
            <person name="Tsui H.-C.T."/>
            <person name="Winkler M.E."/>
        </authorList>
    </citation>
    <scope>NUCLEOTIDE SEQUENCE</scope>
</reference>
<evidence type="ECO:0000313" key="2">
    <source>
        <dbReference type="EMBL" id="SVD56510.1"/>
    </source>
</evidence>
<sequence>MDEHELILQTIDSMGTMADSASARGEVDE</sequence>
<dbReference type="EMBL" id="UINC01158785">
    <property type="protein sequence ID" value="SVD56510.1"/>
    <property type="molecule type" value="Genomic_DNA"/>
</dbReference>
<dbReference type="AlphaFoldDB" id="A0A382WDC1"/>
<name>A0A382WDC1_9ZZZZ</name>
<protein>
    <submittedName>
        <fullName evidence="2">Uncharacterized protein</fullName>
    </submittedName>
</protein>
<organism evidence="2">
    <name type="scientific">marine metagenome</name>
    <dbReference type="NCBI Taxonomy" id="408172"/>
    <lineage>
        <taxon>unclassified sequences</taxon>
        <taxon>metagenomes</taxon>
        <taxon>ecological metagenomes</taxon>
    </lineage>
</organism>
<accession>A0A382WDC1</accession>
<evidence type="ECO:0000256" key="1">
    <source>
        <dbReference type="SAM" id="MobiDB-lite"/>
    </source>
</evidence>
<proteinExistence type="predicted"/>
<gene>
    <name evidence="2" type="ORF">METZ01_LOCUS409364</name>
</gene>
<feature type="non-terminal residue" evidence="2">
    <location>
        <position position="29"/>
    </location>
</feature>